<accession>A0A0F8YK25</accession>
<dbReference type="EMBL" id="LAZR01052982">
    <property type="protein sequence ID" value="KKK81757.1"/>
    <property type="molecule type" value="Genomic_DNA"/>
</dbReference>
<dbReference type="InterPro" id="IPR013320">
    <property type="entry name" value="ConA-like_dom_sf"/>
</dbReference>
<protein>
    <recommendedName>
        <fullName evidence="2">LamG-like jellyroll fold domain-containing protein</fullName>
    </recommendedName>
</protein>
<evidence type="ECO:0000313" key="1">
    <source>
        <dbReference type="EMBL" id="KKK81757.1"/>
    </source>
</evidence>
<dbReference type="AlphaFoldDB" id="A0A0F8YK25"/>
<sequence>MSLKSRALKMMTIAVLAMGVLLPASAVNADILDSLEGYWQFEQADPYADSSVNNNDLEAVASTTGPTFGPGQVGDAVILSGAPGGWEYLRTIDPITSAVTGSNPRTMNTWFRADADQFSVPVSYGTTAVVGQLFEVLLLDSGHAFGGVYGGHFWGGNNDTYVAPPANPVYGIGEWNMATVVYGGGTTMDFYVNGQLLKTSTVYSIDTTTVVGDDDLEAFLVGATNWPVAGWRPPTFTGAVDDVALWSRTLDAGEVQAVFNAGVNGGDLYSISEA</sequence>
<dbReference type="Pfam" id="PF13385">
    <property type="entry name" value="Laminin_G_3"/>
    <property type="match status" value="1"/>
</dbReference>
<evidence type="ECO:0008006" key="2">
    <source>
        <dbReference type="Google" id="ProtNLM"/>
    </source>
</evidence>
<dbReference type="SUPFAM" id="SSF49899">
    <property type="entry name" value="Concanavalin A-like lectins/glucanases"/>
    <property type="match status" value="1"/>
</dbReference>
<comment type="caution">
    <text evidence="1">The sequence shown here is derived from an EMBL/GenBank/DDBJ whole genome shotgun (WGS) entry which is preliminary data.</text>
</comment>
<dbReference type="Gene3D" id="2.60.120.200">
    <property type="match status" value="1"/>
</dbReference>
<gene>
    <name evidence="1" type="ORF">LCGC14_2810240</name>
</gene>
<proteinExistence type="predicted"/>
<organism evidence="1">
    <name type="scientific">marine sediment metagenome</name>
    <dbReference type="NCBI Taxonomy" id="412755"/>
    <lineage>
        <taxon>unclassified sequences</taxon>
        <taxon>metagenomes</taxon>
        <taxon>ecological metagenomes</taxon>
    </lineage>
</organism>
<name>A0A0F8YK25_9ZZZZ</name>
<feature type="non-terminal residue" evidence="1">
    <location>
        <position position="274"/>
    </location>
</feature>
<reference evidence="1" key="1">
    <citation type="journal article" date="2015" name="Nature">
        <title>Complex archaea that bridge the gap between prokaryotes and eukaryotes.</title>
        <authorList>
            <person name="Spang A."/>
            <person name="Saw J.H."/>
            <person name="Jorgensen S.L."/>
            <person name="Zaremba-Niedzwiedzka K."/>
            <person name="Martijn J."/>
            <person name="Lind A.E."/>
            <person name="van Eijk R."/>
            <person name="Schleper C."/>
            <person name="Guy L."/>
            <person name="Ettema T.J."/>
        </authorList>
    </citation>
    <scope>NUCLEOTIDE SEQUENCE</scope>
</reference>